<accession>A0A4Y2GGJ4</accession>
<name>A0A4Y2GGJ4_ARAVE</name>
<sequence length="91" mass="9870">MLLKDVSIIQIAIVGSDGNNKNGDADMAVSFKVQLGPGKMPRGQDIIPKASMCVTSSCGERDEFNSPPFLPEPCCLVFRMRAEFKICVTFG</sequence>
<reference evidence="1 3" key="1">
    <citation type="journal article" date="2019" name="Sci. Rep.">
        <title>Orb-weaving spider Araneus ventricosus genome elucidates the spidroin gene catalogue.</title>
        <authorList>
            <person name="Kono N."/>
            <person name="Nakamura H."/>
            <person name="Ohtoshi R."/>
            <person name="Moran D.A.P."/>
            <person name="Shinohara A."/>
            <person name="Yoshida Y."/>
            <person name="Fujiwara M."/>
            <person name="Mori M."/>
            <person name="Tomita M."/>
            <person name="Arakawa K."/>
        </authorList>
    </citation>
    <scope>NUCLEOTIDE SEQUENCE [LARGE SCALE GENOMIC DNA]</scope>
</reference>
<organism evidence="1 3">
    <name type="scientific">Araneus ventricosus</name>
    <name type="common">Orbweaver spider</name>
    <name type="synonym">Epeira ventricosa</name>
    <dbReference type="NCBI Taxonomy" id="182803"/>
    <lineage>
        <taxon>Eukaryota</taxon>
        <taxon>Metazoa</taxon>
        <taxon>Ecdysozoa</taxon>
        <taxon>Arthropoda</taxon>
        <taxon>Chelicerata</taxon>
        <taxon>Arachnida</taxon>
        <taxon>Araneae</taxon>
        <taxon>Araneomorphae</taxon>
        <taxon>Entelegynae</taxon>
        <taxon>Araneoidea</taxon>
        <taxon>Araneidae</taxon>
        <taxon>Araneus</taxon>
    </lineage>
</organism>
<gene>
    <name evidence="1" type="ORF">AVEN_134580_1</name>
    <name evidence="2" type="ORF">AVEN_20950_1</name>
</gene>
<proteinExistence type="predicted"/>
<dbReference type="EMBL" id="BGPR01177558">
    <property type="protein sequence ID" value="GBM51855.1"/>
    <property type="molecule type" value="Genomic_DNA"/>
</dbReference>
<dbReference type="EMBL" id="BGPR01017647">
    <property type="protein sequence ID" value="GBN76801.1"/>
    <property type="molecule type" value="Genomic_DNA"/>
</dbReference>
<evidence type="ECO:0000313" key="1">
    <source>
        <dbReference type="EMBL" id="GBM51855.1"/>
    </source>
</evidence>
<comment type="caution">
    <text evidence="1">The sequence shown here is derived from an EMBL/GenBank/DDBJ whole genome shotgun (WGS) entry which is preliminary data.</text>
</comment>
<dbReference type="AlphaFoldDB" id="A0A4Y2GGJ4"/>
<evidence type="ECO:0000313" key="2">
    <source>
        <dbReference type="EMBL" id="GBN76801.1"/>
    </source>
</evidence>
<evidence type="ECO:0000313" key="3">
    <source>
        <dbReference type="Proteomes" id="UP000499080"/>
    </source>
</evidence>
<protein>
    <submittedName>
        <fullName evidence="1">Uncharacterized protein</fullName>
    </submittedName>
</protein>
<keyword evidence="3" id="KW-1185">Reference proteome</keyword>
<dbReference type="Proteomes" id="UP000499080">
    <property type="component" value="Unassembled WGS sequence"/>
</dbReference>